<dbReference type="RefSeq" id="WP_238722260.1">
    <property type="nucleotide sequence ID" value="NZ_JAHQCW010000026.1"/>
</dbReference>
<accession>A0A949K1C1</accession>
<dbReference type="AlphaFoldDB" id="A0A949K1C1"/>
<evidence type="ECO:0000313" key="2">
    <source>
        <dbReference type="Proteomes" id="UP000712157"/>
    </source>
</evidence>
<proteinExistence type="predicted"/>
<name>A0A949K1C1_9FIRM</name>
<evidence type="ECO:0000313" key="1">
    <source>
        <dbReference type="EMBL" id="MBU9737904.1"/>
    </source>
</evidence>
<keyword evidence="2" id="KW-1185">Reference proteome</keyword>
<dbReference type="EMBL" id="JAHQCW010000026">
    <property type="protein sequence ID" value="MBU9737904.1"/>
    <property type="molecule type" value="Genomic_DNA"/>
</dbReference>
<comment type="caution">
    <text evidence="1">The sequence shown here is derived from an EMBL/GenBank/DDBJ whole genome shotgun (WGS) entry which is preliminary data.</text>
</comment>
<sequence length="173" mass="18943">MNLKIVKTPLLWKLVDEQNQVVARLLGRLTGPAKTVCSPDGTSVYLVDKAPSAAPGAAAQYQMYRGASLYAVADVPGPDEQPQDLSVSPAFLFRPPRIQKIRIQAPGGPYILQRMEDGRVTVSCSDQDLGSISPFFKMGHQILSLAPKTDPLFFAGIYVMAYYMSHEDDIDLV</sequence>
<reference evidence="1" key="1">
    <citation type="submission" date="2021-06" db="EMBL/GenBank/DDBJ databases">
        <title>Description of novel taxa of the family Lachnospiraceae.</title>
        <authorList>
            <person name="Chaplin A.V."/>
            <person name="Sokolova S.R."/>
            <person name="Pikina A.P."/>
            <person name="Korzhanova M."/>
            <person name="Belova V."/>
            <person name="Korostin D."/>
            <person name="Efimov B.A."/>
        </authorList>
    </citation>
    <scope>NUCLEOTIDE SEQUENCE</scope>
    <source>
        <strain evidence="1">ASD5720</strain>
    </source>
</reference>
<organism evidence="1 2">
    <name type="scientific">Diplocloster agilis</name>
    <dbReference type="NCBI Taxonomy" id="2850323"/>
    <lineage>
        <taxon>Bacteria</taxon>
        <taxon>Bacillati</taxon>
        <taxon>Bacillota</taxon>
        <taxon>Clostridia</taxon>
        <taxon>Lachnospirales</taxon>
        <taxon>Lachnospiraceae</taxon>
        <taxon>Diplocloster</taxon>
    </lineage>
</organism>
<protein>
    <submittedName>
        <fullName evidence="1">Uncharacterized protein</fullName>
    </submittedName>
</protein>
<gene>
    <name evidence="1" type="ORF">KTH89_15275</name>
</gene>
<dbReference type="Proteomes" id="UP000712157">
    <property type="component" value="Unassembled WGS sequence"/>
</dbReference>